<evidence type="ECO:0000259" key="4">
    <source>
        <dbReference type="Pfam" id="PF22113"/>
    </source>
</evidence>
<sequence>MIVIRFILAFICICLIQACDNQGSDQNSPPPDPNDITIDAQTPVLDENGLLSVEFTATDGTGAPFELDPENGLSFAVLKVSEGRNTGDNSFWQTFIFGSQSPAADAKPNFESNGVFEVLAAGSYRYTFSVDVTQVVDPAELSAEPAPAEAAVIEWEPDVLHRFAIRYGDALSDIPVINYTLDWVPSGGSAPLSRDILDNSSCTTCHMGEAPFHGTRAPANRVEPQICSACHNDSNPNSTRRSLAVIVHDKHGNVFEIPDEGDEEAEPELVGSPYPQDARNCDTCHKDISDTTADADNWFNHPTAEACGACHTVRNSHSSAFPSNDRCEGCHGVDAGGRSVQSVHGGRLAAMQAGRDTLELAINSARYSDPDFEIEITLTRNGEGVASFADIAPFIRHGSAYLLVNWNNGNGLEISYTANRVRINMTEECSAMGDGQFLCKKAFPNGETALKPAAGSVLVVTNAEMPLCTDRKAEQPALIACDDSSLENDRDTEYLLAANAVWAAFDIGGGAVNEKTAIGADLASCNGCHKDLTVHLYGPAGQAHSAKDFEQCASCHNATRAAFYPGIPGDLKYHVHSFHGFGSQRSGESRYPGNLANCEACHTASQYNLPNQANIRPSVASVAAGEARENKFFSPALVVCGSCHLASNLGDVDPDSPAEGDGAISHMLRNGAVFAADSAADATGSEQCATCHSVGQDVGVDVVHDVYRFRQ</sequence>
<evidence type="ECO:0000256" key="3">
    <source>
        <dbReference type="SAM" id="SignalP"/>
    </source>
</evidence>
<gene>
    <name evidence="5" type="ORF">RJ45_12705</name>
</gene>
<keyword evidence="1 3" id="KW-0732">Signal</keyword>
<dbReference type="Pfam" id="PF22113">
    <property type="entry name" value="Mtrc-MtrF_II-IV_dom"/>
    <property type="match status" value="2"/>
</dbReference>
<name>A0A0B9G3F7_9GAMM</name>
<feature type="domain" description="Outer membrane cytochrome MtrC/MtrF-like" evidence="4">
    <location>
        <begin position="523"/>
        <end position="704"/>
    </location>
</feature>
<feature type="domain" description="Outer membrane cytochrome MtrC/MtrF-like" evidence="4">
    <location>
        <begin position="194"/>
        <end position="344"/>
    </location>
</feature>
<dbReference type="CDD" id="cd08168">
    <property type="entry name" value="Cytochrom_C3"/>
    <property type="match status" value="1"/>
</dbReference>
<evidence type="ECO:0000256" key="1">
    <source>
        <dbReference type="ARBA" id="ARBA00022729"/>
    </source>
</evidence>
<accession>A0A0B9G3F7</accession>
<feature type="region of interest" description="Disordered" evidence="2">
    <location>
        <begin position="257"/>
        <end position="276"/>
    </location>
</feature>
<dbReference type="RefSeq" id="WP_039462391.1">
    <property type="nucleotide sequence ID" value="NZ_JWLZ01000159.1"/>
</dbReference>
<feature type="signal peptide" evidence="3">
    <location>
        <begin position="1"/>
        <end position="18"/>
    </location>
</feature>
<dbReference type="PANTHER" id="PTHR35038">
    <property type="entry name" value="DISSIMILATORY SULFITE REDUCTASE SIRA"/>
    <property type="match status" value="1"/>
</dbReference>
<evidence type="ECO:0000313" key="5">
    <source>
        <dbReference type="EMBL" id="KHT63268.1"/>
    </source>
</evidence>
<dbReference type="AlphaFoldDB" id="A0A0B9G3F7"/>
<dbReference type="Gene3D" id="1.10.720.180">
    <property type="match status" value="1"/>
</dbReference>
<dbReference type="EMBL" id="JWLZ01000159">
    <property type="protein sequence ID" value="KHT63268.1"/>
    <property type="molecule type" value="Genomic_DNA"/>
</dbReference>
<dbReference type="InterPro" id="IPR020014">
    <property type="entry name" value="Decahaem_cyt-c_OmcA/MtrC"/>
</dbReference>
<evidence type="ECO:0000256" key="2">
    <source>
        <dbReference type="SAM" id="MobiDB-lite"/>
    </source>
</evidence>
<dbReference type="Gene3D" id="3.90.10.10">
    <property type="entry name" value="Cytochrome C3"/>
    <property type="match status" value="1"/>
</dbReference>
<dbReference type="SUPFAM" id="SSF48695">
    <property type="entry name" value="Multiheme cytochromes"/>
    <property type="match status" value="1"/>
</dbReference>
<organism evidence="5 6">
    <name type="scientific">Photobacterium gaetbulicola</name>
    <dbReference type="NCBI Taxonomy" id="1295392"/>
    <lineage>
        <taxon>Bacteria</taxon>
        <taxon>Pseudomonadati</taxon>
        <taxon>Pseudomonadota</taxon>
        <taxon>Gammaproteobacteria</taxon>
        <taxon>Vibrionales</taxon>
        <taxon>Vibrionaceae</taxon>
        <taxon>Photobacterium</taxon>
    </lineage>
</organism>
<dbReference type="InterPro" id="IPR036280">
    <property type="entry name" value="Multihaem_cyt_sf"/>
</dbReference>
<comment type="caution">
    <text evidence="5">The sequence shown here is derived from an EMBL/GenBank/DDBJ whole genome shotgun (WGS) entry which is preliminary data.</text>
</comment>
<feature type="chain" id="PRO_5002127824" description="Outer membrane cytochrome MtrC/MtrF-like domain-containing protein" evidence="3">
    <location>
        <begin position="19"/>
        <end position="711"/>
    </location>
</feature>
<proteinExistence type="predicted"/>
<reference evidence="5 6" key="1">
    <citation type="submission" date="2014-12" db="EMBL/GenBank/DDBJ databases">
        <title>Genome sequencing of Photobacterium gaetbulicola AD005a.</title>
        <authorList>
            <person name="Adrian T.G.S."/>
            <person name="Chan K.G."/>
        </authorList>
    </citation>
    <scope>NUCLEOTIDE SEQUENCE [LARGE SCALE GENOMIC DNA]</scope>
    <source>
        <strain evidence="5 6">AD005a</strain>
    </source>
</reference>
<dbReference type="PANTHER" id="PTHR35038:SF8">
    <property type="entry name" value="C-TYPE POLYHEME CYTOCHROME OMCC"/>
    <property type="match status" value="1"/>
</dbReference>
<dbReference type="Proteomes" id="UP000031278">
    <property type="component" value="Unassembled WGS sequence"/>
</dbReference>
<evidence type="ECO:0000313" key="6">
    <source>
        <dbReference type="Proteomes" id="UP000031278"/>
    </source>
</evidence>
<dbReference type="InterPro" id="IPR054337">
    <property type="entry name" value="Mtrc-MtrF-like_dom_II/IV"/>
</dbReference>
<dbReference type="InterPro" id="IPR051829">
    <property type="entry name" value="Multiheme_Cytochr_ET"/>
</dbReference>
<dbReference type="PROSITE" id="PS51257">
    <property type="entry name" value="PROKAR_LIPOPROTEIN"/>
    <property type="match status" value="1"/>
</dbReference>
<protein>
    <recommendedName>
        <fullName evidence="4">Outer membrane cytochrome MtrC/MtrF-like domain-containing protein</fullName>
    </recommendedName>
</protein>
<dbReference type="NCBIfam" id="TIGR03507">
    <property type="entry name" value="decahem_SO1788"/>
    <property type="match status" value="1"/>
</dbReference>
<feature type="compositionally biased region" description="Acidic residues" evidence="2">
    <location>
        <begin position="257"/>
        <end position="267"/>
    </location>
</feature>